<dbReference type="Pfam" id="PF02771">
    <property type="entry name" value="Acyl-CoA_dh_N"/>
    <property type="match status" value="1"/>
</dbReference>
<dbReference type="GO" id="GO:0016627">
    <property type="term" value="F:oxidoreductase activity, acting on the CH-CH group of donors"/>
    <property type="evidence" value="ECO:0007669"/>
    <property type="project" value="InterPro"/>
</dbReference>
<keyword evidence="4 6" id="KW-0274">FAD</keyword>
<dbReference type="PANTHER" id="PTHR43292">
    <property type="entry name" value="ACYL-COA DEHYDROGENASE"/>
    <property type="match status" value="1"/>
</dbReference>
<dbReference type="Gene3D" id="2.40.110.10">
    <property type="entry name" value="Butyryl-CoA Dehydrogenase, subunit A, domain 2"/>
    <property type="match status" value="1"/>
</dbReference>
<evidence type="ECO:0000256" key="6">
    <source>
        <dbReference type="RuleBase" id="RU362125"/>
    </source>
</evidence>
<dbReference type="SUPFAM" id="SSF47203">
    <property type="entry name" value="Acyl-CoA dehydrogenase C-terminal domain-like"/>
    <property type="match status" value="1"/>
</dbReference>
<dbReference type="Pfam" id="PF02770">
    <property type="entry name" value="Acyl-CoA_dh_M"/>
    <property type="match status" value="1"/>
</dbReference>
<comment type="similarity">
    <text evidence="2 6">Belongs to the acyl-CoA dehydrogenase family.</text>
</comment>
<dbReference type="RefSeq" id="WP_124708146.1">
    <property type="nucleotide sequence ID" value="NZ_CP033972.1"/>
</dbReference>
<evidence type="ECO:0000259" key="7">
    <source>
        <dbReference type="Pfam" id="PF00441"/>
    </source>
</evidence>
<accession>A0A3G8JLJ1</accession>
<evidence type="ECO:0000256" key="1">
    <source>
        <dbReference type="ARBA" id="ARBA00001974"/>
    </source>
</evidence>
<dbReference type="Gene3D" id="1.10.540.10">
    <property type="entry name" value="Acyl-CoA dehydrogenase/oxidase, N-terminal domain"/>
    <property type="match status" value="1"/>
</dbReference>
<dbReference type="InterPro" id="IPR046373">
    <property type="entry name" value="Acyl-CoA_Oxase/DH_mid-dom_sf"/>
</dbReference>
<sequence>MNPSNVAGQAADHREFAKQLHAELAVPTSPDESDRYARWRNTRYATEEEQIAADAQLMAELNGSGWNRFGWPAEVGGLGGDVRHRAVLYEELAAAGLAIPQPTLLLETLGPPLVKFAPALAADLLPRALAGAEWWGQGFSEPEAGSDLASLRTRAVRDGDHYVVSGQKLWTSHGDTASRYVCLVRTGTPESRHRGLSMIVIDRDLPGVTVRPIAIASGRNKLAEVYFDEVRVGVDRLVGTENGGWAVATYLLQFERSVYAWQSAATAFGRFRALVDAAKQNSQADGLVSRIGALYADLVTLRARSAATLRRLADGAPVGPEASIDKIALARVEIGLYDLAAELHGTDFLFGDSAEMNEWRDEWWYSRSATILGGSAEVQRTILADHVLGLPKETVR</sequence>
<feature type="domain" description="Acyl-CoA dehydrogenase/oxidase N-terminal" evidence="9">
    <location>
        <begin position="47"/>
        <end position="131"/>
    </location>
</feature>
<dbReference type="GO" id="GO:0050660">
    <property type="term" value="F:flavin adenine dinucleotide binding"/>
    <property type="evidence" value="ECO:0007669"/>
    <property type="project" value="InterPro"/>
</dbReference>
<dbReference type="Gene3D" id="1.20.140.10">
    <property type="entry name" value="Butyryl-CoA Dehydrogenase, subunit A, domain 3"/>
    <property type="match status" value="1"/>
</dbReference>
<dbReference type="InterPro" id="IPR036250">
    <property type="entry name" value="AcylCo_DH-like_C"/>
</dbReference>
<dbReference type="PANTHER" id="PTHR43292:SF3">
    <property type="entry name" value="ACYL-COA DEHYDROGENASE FADE29"/>
    <property type="match status" value="1"/>
</dbReference>
<protein>
    <submittedName>
        <fullName evidence="10">Acyl-CoA dehydrogenase FadE17</fullName>
        <ecNumber evidence="10">1.3.99.-</ecNumber>
    </submittedName>
</protein>
<dbReference type="SUPFAM" id="SSF56645">
    <property type="entry name" value="Acyl-CoA dehydrogenase NM domain-like"/>
    <property type="match status" value="1"/>
</dbReference>
<organism evidence="10 11">
    <name type="scientific">Gordonia insulae</name>
    <dbReference type="NCBI Taxonomy" id="2420509"/>
    <lineage>
        <taxon>Bacteria</taxon>
        <taxon>Bacillati</taxon>
        <taxon>Actinomycetota</taxon>
        <taxon>Actinomycetes</taxon>
        <taxon>Mycobacteriales</taxon>
        <taxon>Gordoniaceae</taxon>
        <taxon>Gordonia</taxon>
    </lineage>
</organism>
<evidence type="ECO:0000259" key="8">
    <source>
        <dbReference type="Pfam" id="PF02770"/>
    </source>
</evidence>
<dbReference type="AlphaFoldDB" id="A0A3G8JLJ1"/>
<feature type="domain" description="Acyl-CoA oxidase/dehydrogenase middle" evidence="8">
    <location>
        <begin position="138"/>
        <end position="230"/>
    </location>
</feature>
<evidence type="ECO:0000256" key="2">
    <source>
        <dbReference type="ARBA" id="ARBA00009347"/>
    </source>
</evidence>
<evidence type="ECO:0000313" key="11">
    <source>
        <dbReference type="Proteomes" id="UP000271469"/>
    </source>
</evidence>
<dbReference type="InterPro" id="IPR037069">
    <property type="entry name" value="AcylCoA_DH/ox_N_sf"/>
</dbReference>
<keyword evidence="3 6" id="KW-0285">Flavoprotein</keyword>
<dbReference type="EMBL" id="CP033972">
    <property type="protein sequence ID" value="AZG45442.1"/>
    <property type="molecule type" value="Genomic_DNA"/>
</dbReference>
<evidence type="ECO:0000256" key="5">
    <source>
        <dbReference type="ARBA" id="ARBA00023002"/>
    </source>
</evidence>
<dbReference type="InterPro" id="IPR006091">
    <property type="entry name" value="Acyl-CoA_Oxase/DH_mid-dom"/>
</dbReference>
<gene>
    <name evidence="10" type="ORF">D7316_02038</name>
</gene>
<dbReference type="InterPro" id="IPR052161">
    <property type="entry name" value="Mycobact_Acyl-CoA_DH"/>
</dbReference>
<dbReference type="GO" id="GO:0005886">
    <property type="term" value="C:plasma membrane"/>
    <property type="evidence" value="ECO:0007669"/>
    <property type="project" value="TreeGrafter"/>
</dbReference>
<keyword evidence="5 6" id="KW-0560">Oxidoreductase</keyword>
<evidence type="ECO:0000259" key="9">
    <source>
        <dbReference type="Pfam" id="PF02771"/>
    </source>
</evidence>
<reference evidence="10 11" key="1">
    <citation type="submission" date="2018-11" db="EMBL/GenBank/DDBJ databases">
        <title>Gordonia insulae sp. nov., isolated from an island soil.</title>
        <authorList>
            <person name="Kim Y.S."/>
            <person name="Kim S.B."/>
        </authorList>
    </citation>
    <scope>NUCLEOTIDE SEQUENCE [LARGE SCALE GENOMIC DNA]</scope>
    <source>
        <strain evidence="10 11">MMS17-SY073</strain>
    </source>
</reference>
<dbReference type="Pfam" id="PF00441">
    <property type="entry name" value="Acyl-CoA_dh_1"/>
    <property type="match status" value="1"/>
</dbReference>
<dbReference type="OrthoDB" id="2431337at2"/>
<evidence type="ECO:0000256" key="4">
    <source>
        <dbReference type="ARBA" id="ARBA00022827"/>
    </source>
</evidence>
<evidence type="ECO:0000256" key="3">
    <source>
        <dbReference type="ARBA" id="ARBA00022630"/>
    </source>
</evidence>
<dbReference type="InterPro" id="IPR009075">
    <property type="entry name" value="AcylCo_DH/oxidase_C"/>
</dbReference>
<proteinExistence type="inferred from homology"/>
<comment type="cofactor">
    <cofactor evidence="1 6">
        <name>FAD</name>
        <dbReference type="ChEBI" id="CHEBI:57692"/>
    </cofactor>
</comment>
<dbReference type="KEGG" id="gom:D7316_02038"/>
<dbReference type="InterPro" id="IPR013786">
    <property type="entry name" value="AcylCoA_DH/ox_N"/>
</dbReference>
<keyword evidence="11" id="KW-1185">Reference proteome</keyword>
<name>A0A3G8JLJ1_9ACTN</name>
<dbReference type="InterPro" id="IPR009100">
    <property type="entry name" value="AcylCoA_DH/oxidase_NM_dom_sf"/>
</dbReference>
<dbReference type="EC" id="1.3.99.-" evidence="10"/>
<feature type="domain" description="Acyl-CoA dehydrogenase/oxidase C-terminal" evidence="7">
    <location>
        <begin position="242"/>
        <end position="387"/>
    </location>
</feature>
<dbReference type="Proteomes" id="UP000271469">
    <property type="component" value="Chromosome"/>
</dbReference>
<evidence type="ECO:0000313" key="10">
    <source>
        <dbReference type="EMBL" id="AZG45442.1"/>
    </source>
</evidence>